<comment type="caution">
    <text evidence="13">The sequence shown here is derived from an EMBL/GenBank/DDBJ whole genome shotgun (WGS) entry which is preliminary data.</text>
</comment>
<gene>
    <name evidence="13" type="ORF">DI564_03575</name>
</gene>
<dbReference type="CDD" id="cd01347">
    <property type="entry name" value="ligand_gated_channel"/>
    <property type="match status" value="1"/>
</dbReference>
<dbReference type="Proteomes" id="UP000249046">
    <property type="component" value="Unassembled WGS sequence"/>
</dbReference>
<keyword evidence="6 8" id="KW-0472">Membrane</keyword>
<dbReference type="InterPro" id="IPR010100">
    <property type="entry name" value="TonB-dep_Cu_rcpt"/>
</dbReference>
<evidence type="ECO:0000256" key="8">
    <source>
        <dbReference type="PROSITE-ProRule" id="PRU01360"/>
    </source>
</evidence>
<dbReference type="Pfam" id="PF07715">
    <property type="entry name" value="Plug"/>
    <property type="match status" value="1"/>
</dbReference>
<evidence type="ECO:0000256" key="6">
    <source>
        <dbReference type="ARBA" id="ARBA00023136"/>
    </source>
</evidence>
<evidence type="ECO:0000256" key="1">
    <source>
        <dbReference type="ARBA" id="ARBA00004571"/>
    </source>
</evidence>
<dbReference type="InterPro" id="IPR012910">
    <property type="entry name" value="Plug_dom"/>
</dbReference>
<keyword evidence="7 8" id="KW-0998">Cell outer membrane</keyword>
<accession>A0A2W5KMU9</accession>
<evidence type="ECO:0000259" key="11">
    <source>
        <dbReference type="Pfam" id="PF00593"/>
    </source>
</evidence>
<dbReference type="NCBIfam" id="TIGR01778">
    <property type="entry name" value="TonB-copper"/>
    <property type="match status" value="1"/>
</dbReference>
<dbReference type="EMBL" id="QFPO01000003">
    <property type="protein sequence ID" value="PZQ18396.1"/>
    <property type="molecule type" value="Genomic_DNA"/>
</dbReference>
<evidence type="ECO:0000256" key="7">
    <source>
        <dbReference type="ARBA" id="ARBA00023237"/>
    </source>
</evidence>
<feature type="domain" description="TonB-dependent receptor plug" evidence="12">
    <location>
        <begin position="68"/>
        <end position="158"/>
    </location>
</feature>
<dbReference type="InterPro" id="IPR000531">
    <property type="entry name" value="Beta-barrel_TonB"/>
</dbReference>
<evidence type="ECO:0000256" key="2">
    <source>
        <dbReference type="ARBA" id="ARBA00022448"/>
    </source>
</evidence>
<dbReference type="SUPFAM" id="SSF56935">
    <property type="entry name" value="Porins"/>
    <property type="match status" value="1"/>
</dbReference>
<sequence length="694" mass="74765">MPHRPLSTALAAAVLACLPTARAAEQAPRDTDPSGATAEADTLAPVIVTALVPASALTFTTDPKLPRQPVPASDGADYLKTVPGFGAVRNGGTNGDPVLRGMFGSRIAILTGDGAMAGACPARMDNPLSYVAPETYDVLNVIKGPQSVRWGPGASAGTVRFERRTPAFDAPGARLAASALGGSWDRNDQVADGALGAPAGYVRVVANRSEQDDYEDGDGRRVPSRWKKWNTDLEAGWTPDADTRLTATFGGGDGEARYGGRGMDGTQFKRDSTGLRFERSGFSGPLARVEASVYDNRADHVMDNFRLRDPDPAGPMPMPMEARLDRRTRGGRVATTWRFGAWEWVTGLDRQTSRHRNREASGMSGTGGDARWVPDARFDDVGSFAEGIWRARSSDRVIAGVRADRARVKDLRTSTGGMMPMPNPTADRTRRETLGAGFVRYERDLAALPATWYAGLGRSERLGDYWELISPDAGPAGAVNAFAGVQPETTTQLDVGAELRGRRVDAWVSLYAARIEDYILFRYGSGGMMGQTSQAVNVDARTRGGEFGLRWRFAPGWRAEASAAYAWGENRAEHRPLAQMPPLEGRLDIGYAREAWSVGALWRLVARQNRVAVDEGNVVGRDLGTSAGFGTLALNAAYRFGPALRLSGGVDNVFGRTYAEHLNLAGDAGFGYPADPVRIHEPGRMVWVKLALDY</sequence>
<evidence type="ECO:0000256" key="4">
    <source>
        <dbReference type="ARBA" id="ARBA00022692"/>
    </source>
</evidence>
<dbReference type="PANTHER" id="PTHR30069:SF49">
    <property type="entry name" value="OUTER MEMBRANE PROTEIN C"/>
    <property type="match status" value="1"/>
</dbReference>
<reference evidence="13 14" key="1">
    <citation type="submission" date="2017-08" db="EMBL/GenBank/DDBJ databases">
        <title>Infants hospitalized years apart are colonized by the same room-sourced microbial strains.</title>
        <authorList>
            <person name="Brooks B."/>
            <person name="Olm M.R."/>
            <person name="Firek B.A."/>
            <person name="Baker R."/>
            <person name="Thomas B.C."/>
            <person name="Morowitz M.J."/>
            <person name="Banfield J.F."/>
        </authorList>
    </citation>
    <scope>NUCLEOTIDE SEQUENCE [LARGE SCALE GENOMIC DNA]</scope>
    <source>
        <strain evidence="13">S2_005_003_R2_42</strain>
    </source>
</reference>
<keyword evidence="4 8" id="KW-0812">Transmembrane</keyword>
<keyword evidence="10" id="KW-0732">Signal</keyword>
<dbReference type="GO" id="GO:0044718">
    <property type="term" value="P:siderophore transmembrane transport"/>
    <property type="evidence" value="ECO:0007669"/>
    <property type="project" value="TreeGrafter"/>
</dbReference>
<evidence type="ECO:0000313" key="14">
    <source>
        <dbReference type="Proteomes" id="UP000249046"/>
    </source>
</evidence>
<proteinExistence type="inferred from homology"/>
<feature type="chain" id="PRO_5016092971" evidence="10">
    <location>
        <begin position="24"/>
        <end position="694"/>
    </location>
</feature>
<keyword evidence="13" id="KW-0675">Receptor</keyword>
<dbReference type="AlphaFoldDB" id="A0A2W5KMU9"/>
<dbReference type="InterPro" id="IPR039426">
    <property type="entry name" value="TonB-dep_rcpt-like"/>
</dbReference>
<evidence type="ECO:0000256" key="9">
    <source>
        <dbReference type="RuleBase" id="RU003357"/>
    </source>
</evidence>
<dbReference type="GO" id="GO:0009279">
    <property type="term" value="C:cell outer membrane"/>
    <property type="evidence" value="ECO:0007669"/>
    <property type="project" value="UniProtKB-SubCell"/>
</dbReference>
<dbReference type="InterPro" id="IPR036942">
    <property type="entry name" value="Beta-barrel_TonB_sf"/>
</dbReference>
<comment type="similarity">
    <text evidence="8 9">Belongs to the TonB-dependent receptor family.</text>
</comment>
<evidence type="ECO:0000256" key="10">
    <source>
        <dbReference type="SAM" id="SignalP"/>
    </source>
</evidence>
<name>A0A2W5KMU9_9GAMM</name>
<feature type="domain" description="TonB-dependent receptor-like beta-barrel" evidence="11">
    <location>
        <begin position="212"/>
        <end position="653"/>
    </location>
</feature>
<dbReference type="Gene3D" id="2.170.130.10">
    <property type="entry name" value="TonB-dependent receptor, plug domain"/>
    <property type="match status" value="1"/>
</dbReference>
<dbReference type="Pfam" id="PF00593">
    <property type="entry name" value="TonB_dep_Rec_b-barrel"/>
    <property type="match status" value="1"/>
</dbReference>
<keyword evidence="5 9" id="KW-0798">TonB box</keyword>
<evidence type="ECO:0000313" key="13">
    <source>
        <dbReference type="EMBL" id="PZQ18396.1"/>
    </source>
</evidence>
<organism evidence="13 14">
    <name type="scientific">Rhodanobacter denitrificans</name>
    <dbReference type="NCBI Taxonomy" id="666685"/>
    <lineage>
        <taxon>Bacteria</taxon>
        <taxon>Pseudomonadati</taxon>
        <taxon>Pseudomonadota</taxon>
        <taxon>Gammaproteobacteria</taxon>
        <taxon>Lysobacterales</taxon>
        <taxon>Rhodanobacteraceae</taxon>
        <taxon>Rhodanobacter</taxon>
    </lineage>
</organism>
<keyword evidence="3 8" id="KW-1134">Transmembrane beta strand</keyword>
<dbReference type="PROSITE" id="PS51257">
    <property type="entry name" value="PROKAR_LIPOPROTEIN"/>
    <property type="match status" value="1"/>
</dbReference>
<dbReference type="PROSITE" id="PS52016">
    <property type="entry name" value="TONB_DEPENDENT_REC_3"/>
    <property type="match status" value="1"/>
</dbReference>
<feature type="signal peptide" evidence="10">
    <location>
        <begin position="1"/>
        <end position="23"/>
    </location>
</feature>
<evidence type="ECO:0000256" key="5">
    <source>
        <dbReference type="ARBA" id="ARBA00023077"/>
    </source>
</evidence>
<protein>
    <submittedName>
        <fullName evidence="13">TonB-dependent copper receptor</fullName>
    </submittedName>
</protein>
<dbReference type="InterPro" id="IPR037066">
    <property type="entry name" value="Plug_dom_sf"/>
</dbReference>
<dbReference type="PANTHER" id="PTHR30069">
    <property type="entry name" value="TONB-DEPENDENT OUTER MEMBRANE RECEPTOR"/>
    <property type="match status" value="1"/>
</dbReference>
<evidence type="ECO:0000259" key="12">
    <source>
        <dbReference type="Pfam" id="PF07715"/>
    </source>
</evidence>
<dbReference type="Gene3D" id="2.40.170.20">
    <property type="entry name" value="TonB-dependent receptor, beta-barrel domain"/>
    <property type="match status" value="1"/>
</dbReference>
<comment type="subcellular location">
    <subcellularLocation>
        <location evidence="1 8">Cell outer membrane</location>
        <topology evidence="1 8">Multi-pass membrane protein</topology>
    </subcellularLocation>
</comment>
<keyword evidence="2 8" id="KW-0813">Transport</keyword>
<evidence type="ECO:0000256" key="3">
    <source>
        <dbReference type="ARBA" id="ARBA00022452"/>
    </source>
</evidence>
<dbReference type="GO" id="GO:0015344">
    <property type="term" value="F:siderophore uptake transmembrane transporter activity"/>
    <property type="evidence" value="ECO:0007669"/>
    <property type="project" value="TreeGrafter"/>
</dbReference>